<protein>
    <submittedName>
        <fullName evidence="1">Uncharacterized protein</fullName>
    </submittedName>
</protein>
<gene>
    <name evidence="1" type="ORF">BJ975_001870</name>
</gene>
<name>A0ABX2SLY3_9ACTN</name>
<evidence type="ECO:0000313" key="1">
    <source>
        <dbReference type="EMBL" id="NYI38495.1"/>
    </source>
</evidence>
<dbReference type="Proteomes" id="UP000587211">
    <property type="component" value="Unassembled WGS sequence"/>
</dbReference>
<evidence type="ECO:0000313" key="2">
    <source>
        <dbReference type="Proteomes" id="UP000587211"/>
    </source>
</evidence>
<dbReference type="EMBL" id="JACBZN010000001">
    <property type="protein sequence ID" value="NYI38495.1"/>
    <property type="molecule type" value="Genomic_DNA"/>
</dbReference>
<organism evidence="1 2">
    <name type="scientific">Aeromicrobium tamlense</name>
    <dbReference type="NCBI Taxonomy" id="375541"/>
    <lineage>
        <taxon>Bacteria</taxon>
        <taxon>Bacillati</taxon>
        <taxon>Actinomycetota</taxon>
        <taxon>Actinomycetes</taxon>
        <taxon>Propionibacteriales</taxon>
        <taxon>Nocardioidaceae</taxon>
        <taxon>Aeromicrobium</taxon>
    </lineage>
</organism>
<sequence>MTGPFEIVGDDDAPVCVDGVCEIPQASDGAPEEQAEPGL</sequence>
<proteinExistence type="predicted"/>
<keyword evidence="2" id="KW-1185">Reference proteome</keyword>
<comment type="caution">
    <text evidence="1">The sequence shown here is derived from an EMBL/GenBank/DDBJ whole genome shotgun (WGS) entry which is preliminary data.</text>
</comment>
<reference evidence="1 2" key="1">
    <citation type="submission" date="2020-07" db="EMBL/GenBank/DDBJ databases">
        <title>Sequencing the genomes of 1000 actinobacteria strains.</title>
        <authorList>
            <person name="Klenk H.-P."/>
        </authorList>
    </citation>
    <scope>NUCLEOTIDE SEQUENCE [LARGE SCALE GENOMIC DNA]</scope>
    <source>
        <strain evidence="1 2">DSM 19087</strain>
    </source>
</reference>
<accession>A0ABX2SLY3</accession>